<evidence type="ECO:0008006" key="3">
    <source>
        <dbReference type="Google" id="ProtNLM"/>
    </source>
</evidence>
<evidence type="ECO:0000313" key="1">
    <source>
        <dbReference type="EMBL" id="SEO78933.1"/>
    </source>
</evidence>
<name>A0A1H8SL56_9PROT</name>
<proteinExistence type="predicted"/>
<dbReference type="STRING" id="42354.SAMN05216333_11925"/>
<gene>
    <name evidence="1" type="ORF">SAMN05216333_11925</name>
</gene>
<dbReference type="Gene3D" id="1.20.120.330">
    <property type="entry name" value="Nucleotidyltransferases domain 2"/>
    <property type="match status" value="1"/>
</dbReference>
<dbReference type="RefSeq" id="WP_090320584.1">
    <property type="nucleotide sequence ID" value="NZ_FNOE01000020.1"/>
</dbReference>
<reference evidence="2" key="1">
    <citation type="submission" date="2016-10" db="EMBL/GenBank/DDBJ databases">
        <authorList>
            <person name="Varghese N."/>
            <person name="Submissions S."/>
        </authorList>
    </citation>
    <scope>NUCLEOTIDE SEQUENCE [LARGE SCALE GENOMIC DNA]</scope>
    <source>
        <strain evidence="2">Nm76</strain>
    </source>
</reference>
<dbReference type="OrthoDB" id="13547at2"/>
<sequence>MTVDTLKIESIRLLALLKIVRREGALLQKTDTRLFKAKLDAAWVERLENDDDLAERLDAFVSRFGRMQDTVGDKLIPALLRSMAEKTGSALDNLNRAEKLGFLPSVEQWLDARNLRNKLVHEYMSDPEEFAAALNKAHLTVPLLVTTYNAINQYARLRLSNAEWPELLP</sequence>
<dbReference type="AlphaFoldDB" id="A0A1H8SL56"/>
<dbReference type="EMBL" id="FODO01000019">
    <property type="protein sequence ID" value="SEO78933.1"/>
    <property type="molecule type" value="Genomic_DNA"/>
</dbReference>
<dbReference type="SUPFAM" id="SSF81593">
    <property type="entry name" value="Nucleotidyltransferase substrate binding subunit/domain"/>
    <property type="match status" value="1"/>
</dbReference>
<organism evidence="1 2">
    <name type="scientific">Nitrosomonas oligotropha</name>
    <dbReference type="NCBI Taxonomy" id="42354"/>
    <lineage>
        <taxon>Bacteria</taxon>
        <taxon>Pseudomonadati</taxon>
        <taxon>Pseudomonadota</taxon>
        <taxon>Betaproteobacteria</taxon>
        <taxon>Nitrosomonadales</taxon>
        <taxon>Nitrosomonadaceae</taxon>
        <taxon>Nitrosomonas</taxon>
    </lineage>
</organism>
<accession>A0A1H8SL56</accession>
<keyword evidence="2" id="KW-1185">Reference proteome</keyword>
<protein>
    <recommendedName>
        <fullName evidence="3">DUF86 domain-containing protein</fullName>
    </recommendedName>
</protein>
<evidence type="ECO:0000313" key="2">
    <source>
        <dbReference type="Proteomes" id="UP000198814"/>
    </source>
</evidence>
<dbReference type="Proteomes" id="UP000198814">
    <property type="component" value="Unassembled WGS sequence"/>
</dbReference>